<evidence type="ECO:0000256" key="6">
    <source>
        <dbReference type="ARBA" id="ARBA00022840"/>
    </source>
</evidence>
<comment type="catalytic activity">
    <reaction evidence="7 8">
        <text>(R)-pantoate + beta-alanine + ATP = (R)-pantothenate + AMP + diphosphate + H(+)</text>
        <dbReference type="Rhea" id="RHEA:10912"/>
        <dbReference type="ChEBI" id="CHEBI:15378"/>
        <dbReference type="ChEBI" id="CHEBI:15980"/>
        <dbReference type="ChEBI" id="CHEBI:29032"/>
        <dbReference type="ChEBI" id="CHEBI:30616"/>
        <dbReference type="ChEBI" id="CHEBI:33019"/>
        <dbReference type="ChEBI" id="CHEBI:57966"/>
        <dbReference type="ChEBI" id="CHEBI:456215"/>
        <dbReference type="EC" id="6.3.2.1"/>
    </reaction>
</comment>
<feature type="binding site" evidence="8">
    <location>
        <begin position="186"/>
        <end position="189"/>
    </location>
    <ligand>
        <name>ATP</name>
        <dbReference type="ChEBI" id="CHEBI:30616"/>
    </ligand>
</feature>
<organism evidence="9 10">
    <name type="scientific">Candidatus Enterovibrio altilux</name>
    <dbReference type="NCBI Taxonomy" id="1927128"/>
    <lineage>
        <taxon>Bacteria</taxon>
        <taxon>Pseudomonadati</taxon>
        <taxon>Pseudomonadota</taxon>
        <taxon>Gammaproteobacteria</taxon>
        <taxon>Vibrionales</taxon>
        <taxon>Vibrionaceae</taxon>
        <taxon>Enterovibrio</taxon>
    </lineage>
</organism>
<dbReference type="CDD" id="cd00560">
    <property type="entry name" value="PanC"/>
    <property type="match status" value="1"/>
</dbReference>
<evidence type="ECO:0000313" key="10">
    <source>
        <dbReference type="Proteomes" id="UP000218160"/>
    </source>
</evidence>
<evidence type="ECO:0000256" key="3">
    <source>
        <dbReference type="ARBA" id="ARBA00022598"/>
    </source>
</evidence>
<comment type="function">
    <text evidence="8">Catalyzes the condensation of pantoate with beta-alanine in an ATP-dependent reaction via a pantoyl-adenylate intermediate.</text>
</comment>
<evidence type="ECO:0000256" key="7">
    <source>
        <dbReference type="ARBA" id="ARBA00048258"/>
    </source>
</evidence>
<keyword evidence="4 8" id="KW-0566">Pantothenate biosynthesis</keyword>
<keyword evidence="6 8" id="KW-0067">ATP-binding</keyword>
<keyword evidence="8" id="KW-0963">Cytoplasm</keyword>
<feature type="binding site" evidence="8">
    <location>
        <begin position="30"/>
        <end position="37"/>
    </location>
    <ligand>
        <name>ATP</name>
        <dbReference type="ChEBI" id="CHEBI:30616"/>
    </ligand>
</feature>
<dbReference type="RefSeq" id="WP_096618989.1">
    <property type="nucleotide sequence ID" value="NZ_CP020660.1"/>
</dbReference>
<dbReference type="GO" id="GO:0005829">
    <property type="term" value="C:cytosol"/>
    <property type="evidence" value="ECO:0007669"/>
    <property type="project" value="TreeGrafter"/>
</dbReference>
<accession>A0A291B8C8</accession>
<dbReference type="PANTHER" id="PTHR21299">
    <property type="entry name" value="CYTIDYLATE KINASE/PANTOATE-BETA-ALANINE LIGASE"/>
    <property type="match status" value="1"/>
</dbReference>
<keyword evidence="10" id="KW-1185">Reference proteome</keyword>
<gene>
    <name evidence="8" type="primary">panC</name>
    <name evidence="9" type="ORF">BTN50_0729</name>
</gene>
<comment type="miscellaneous">
    <text evidence="8">The reaction proceeds by a bi uni uni bi ping pong mechanism.</text>
</comment>
<dbReference type="NCBIfam" id="TIGR00018">
    <property type="entry name" value="panC"/>
    <property type="match status" value="1"/>
</dbReference>
<protein>
    <recommendedName>
        <fullName evidence="8">Pantothenate synthetase</fullName>
        <shortName evidence="8">PS</shortName>
        <ecNumber evidence="8">6.3.2.1</ecNumber>
    </recommendedName>
    <alternativeName>
        <fullName evidence="8">Pantoate--beta-alanine ligase</fullName>
    </alternativeName>
    <alternativeName>
        <fullName evidence="8">Pantoate-activating enzyme</fullName>
    </alternativeName>
</protein>
<evidence type="ECO:0000256" key="2">
    <source>
        <dbReference type="ARBA" id="ARBA00009256"/>
    </source>
</evidence>
<comment type="pathway">
    <text evidence="1 8">Cofactor biosynthesis; (R)-pantothenate biosynthesis; (R)-pantothenate from (R)-pantoate and beta-alanine: step 1/1.</text>
</comment>
<evidence type="ECO:0000313" key="9">
    <source>
        <dbReference type="EMBL" id="ATF09243.1"/>
    </source>
</evidence>
<dbReference type="AlphaFoldDB" id="A0A291B8C8"/>
<dbReference type="InterPro" id="IPR004821">
    <property type="entry name" value="Cyt_trans-like"/>
</dbReference>
<dbReference type="GO" id="GO:0015940">
    <property type="term" value="P:pantothenate biosynthetic process"/>
    <property type="evidence" value="ECO:0007669"/>
    <property type="project" value="UniProtKB-UniRule"/>
</dbReference>
<dbReference type="UniPathway" id="UPA00028">
    <property type="reaction ID" value="UER00005"/>
</dbReference>
<feature type="binding site" evidence="8">
    <location>
        <position position="178"/>
    </location>
    <ligand>
        <name>ATP</name>
        <dbReference type="ChEBI" id="CHEBI:30616"/>
    </ligand>
</feature>
<evidence type="ECO:0000256" key="1">
    <source>
        <dbReference type="ARBA" id="ARBA00004990"/>
    </source>
</evidence>
<keyword evidence="5 8" id="KW-0547">Nucleotide-binding</keyword>
<feature type="binding site" evidence="8">
    <location>
        <begin position="149"/>
        <end position="152"/>
    </location>
    <ligand>
        <name>ATP</name>
        <dbReference type="ChEBI" id="CHEBI:30616"/>
    </ligand>
</feature>
<dbReference type="HAMAP" id="MF_00158">
    <property type="entry name" value="PanC"/>
    <property type="match status" value="1"/>
</dbReference>
<dbReference type="SUPFAM" id="SSF52374">
    <property type="entry name" value="Nucleotidylyl transferase"/>
    <property type="match status" value="1"/>
</dbReference>
<feature type="binding site" evidence="8">
    <location>
        <position position="61"/>
    </location>
    <ligand>
        <name>(R)-pantoate</name>
        <dbReference type="ChEBI" id="CHEBI:15980"/>
    </ligand>
</feature>
<feature type="binding site" evidence="8">
    <location>
        <position position="61"/>
    </location>
    <ligand>
        <name>beta-alanine</name>
        <dbReference type="ChEBI" id="CHEBI:57966"/>
    </ligand>
</feature>
<dbReference type="PANTHER" id="PTHR21299:SF1">
    <property type="entry name" value="PANTOATE--BETA-ALANINE LIGASE"/>
    <property type="match status" value="1"/>
</dbReference>
<name>A0A291B8C8_9GAMM</name>
<proteinExistence type="inferred from homology"/>
<feature type="active site" description="Proton donor" evidence="8">
    <location>
        <position position="37"/>
    </location>
</feature>
<dbReference type="Pfam" id="PF02569">
    <property type="entry name" value="Pantoate_ligase"/>
    <property type="match status" value="1"/>
</dbReference>
<dbReference type="GO" id="GO:0004592">
    <property type="term" value="F:pantoate-beta-alanine ligase activity"/>
    <property type="evidence" value="ECO:0007669"/>
    <property type="project" value="UniProtKB-UniRule"/>
</dbReference>
<dbReference type="InterPro" id="IPR014729">
    <property type="entry name" value="Rossmann-like_a/b/a_fold"/>
</dbReference>
<evidence type="ECO:0000256" key="5">
    <source>
        <dbReference type="ARBA" id="ARBA00022741"/>
    </source>
</evidence>
<comment type="similarity">
    <text evidence="2 8">Belongs to the pantothenate synthetase family.</text>
</comment>
<reference evidence="10" key="1">
    <citation type="submission" date="2017-04" db="EMBL/GenBank/DDBJ databases">
        <title>Genome evolution of the luminous symbionts of deep sea anglerfish.</title>
        <authorList>
            <person name="Hendry T.A."/>
        </authorList>
    </citation>
    <scope>NUCLEOTIDE SEQUENCE [LARGE SCALE GENOMIC DNA]</scope>
</reference>
<keyword evidence="3 8" id="KW-0436">Ligase</keyword>
<dbReference type="OrthoDB" id="9773087at2"/>
<dbReference type="EC" id="6.3.2.1" evidence="8"/>
<comment type="subcellular location">
    <subcellularLocation>
        <location evidence="8">Cytoplasm</location>
    </subcellularLocation>
</comment>
<dbReference type="NCBIfam" id="TIGR00125">
    <property type="entry name" value="cyt_tran_rel"/>
    <property type="match status" value="1"/>
</dbReference>
<comment type="subunit">
    <text evidence="8">Homodimer.</text>
</comment>
<dbReference type="InterPro" id="IPR003721">
    <property type="entry name" value="Pantoate_ligase"/>
</dbReference>
<dbReference type="Proteomes" id="UP000218160">
    <property type="component" value="Chromosome 1"/>
</dbReference>
<dbReference type="GO" id="GO:0005524">
    <property type="term" value="F:ATP binding"/>
    <property type="evidence" value="ECO:0007669"/>
    <property type="project" value="UniProtKB-KW"/>
</dbReference>
<evidence type="ECO:0000256" key="4">
    <source>
        <dbReference type="ARBA" id="ARBA00022655"/>
    </source>
</evidence>
<dbReference type="InterPro" id="IPR042176">
    <property type="entry name" value="Pantoate_ligase_C"/>
</dbReference>
<dbReference type="KEGG" id="elux:BTN50_0729"/>
<evidence type="ECO:0000256" key="8">
    <source>
        <dbReference type="HAMAP-Rule" id="MF_00158"/>
    </source>
</evidence>
<dbReference type="Gene3D" id="3.40.50.620">
    <property type="entry name" value="HUPs"/>
    <property type="match status" value="1"/>
</dbReference>
<sequence length="292" mass="32434">MQVIAEIASVRDQILQWRHEGQRIAFVPTMGHLHDGHLALIKKALENANVVVVSIFVNPMQFNNPDDLAAYPRTIDEDISKLNMEGVAVVFTPSIDIMYPQGIDNHVFVSVPSLSNILEGASRPNHFNGVATIISKLFNIIQPDVALFGEKDFQQLAVINKMVFDLALPISIIGVQTVREMDGLAISSRNSRLTVDERQRAPVLAKTLRWISSQMRSGRNNYSELVLDGNDQLRAAGLEPDAIFIRDAITLQPVTDQTTKAVILASTILGQVRLIDNLIVEYTIPMTDDKKE</sequence>
<dbReference type="FunFam" id="3.40.50.620:FF:000013">
    <property type="entry name" value="Pantothenate synthetase"/>
    <property type="match status" value="1"/>
</dbReference>
<dbReference type="EMBL" id="CP020660">
    <property type="protein sequence ID" value="ATF09243.1"/>
    <property type="molecule type" value="Genomic_DNA"/>
</dbReference>
<dbReference type="Gene3D" id="3.30.1300.10">
    <property type="entry name" value="Pantoate-beta-alanine ligase, C-terminal domain"/>
    <property type="match status" value="1"/>
</dbReference>
<feature type="binding site" evidence="8">
    <location>
        <position position="155"/>
    </location>
    <ligand>
        <name>(R)-pantoate</name>
        <dbReference type="ChEBI" id="CHEBI:15980"/>
    </ligand>
</feature>